<dbReference type="Gene3D" id="1.10.10.10">
    <property type="entry name" value="Winged helix-like DNA-binding domain superfamily/Winged helix DNA-binding domain"/>
    <property type="match status" value="1"/>
</dbReference>
<dbReference type="Proteomes" id="UP001595976">
    <property type="component" value="Unassembled WGS sequence"/>
</dbReference>
<keyword evidence="2" id="KW-0238">DNA-binding</keyword>
<evidence type="ECO:0000313" key="6">
    <source>
        <dbReference type="EMBL" id="MFC5292368.1"/>
    </source>
</evidence>
<keyword evidence="1" id="KW-0805">Transcription regulation</keyword>
<dbReference type="Pfam" id="PF01614">
    <property type="entry name" value="IclR_C"/>
    <property type="match status" value="1"/>
</dbReference>
<dbReference type="InterPro" id="IPR005471">
    <property type="entry name" value="Tscrpt_reg_IclR_N"/>
</dbReference>
<reference evidence="7" key="1">
    <citation type="journal article" date="2019" name="Int. J. Syst. Evol. Microbiol.">
        <title>The Global Catalogue of Microorganisms (GCM) 10K type strain sequencing project: providing services to taxonomists for standard genome sequencing and annotation.</title>
        <authorList>
            <consortium name="The Broad Institute Genomics Platform"/>
            <consortium name="The Broad Institute Genome Sequencing Center for Infectious Disease"/>
            <person name="Wu L."/>
            <person name="Ma J."/>
        </authorList>
    </citation>
    <scope>NUCLEOTIDE SEQUENCE [LARGE SCALE GENOMIC DNA]</scope>
    <source>
        <strain evidence="7">CGMCC 1.15643</strain>
    </source>
</reference>
<evidence type="ECO:0000313" key="7">
    <source>
        <dbReference type="Proteomes" id="UP001595976"/>
    </source>
</evidence>
<gene>
    <name evidence="6" type="ORF">ACFPK2_05105</name>
</gene>
<dbReference type="Pfam" id="PF09339">
    <property type="entry name" value="HTH_IclR"/>
    <property type="match status" value="1"/>
</dbReference>
<accession>A0ABW0F0J3</accession>
<dbReference type="InterPro" id="IPR050707">
    <property type="entry name" value="HTH_MetabolicPath_Reg"/>
</dbReference>
<dbReference type="InterPro" id="IPR036390">
    <property type="entry name" value="WH_DNA-bd_sf"/>
</dbReference>
<sequence length="266" mass="29439">MPPAKSQNETSVLKRVAEILNLFSESSPTISLADVEAVLQVSQATAYRYLHDLHEIGLLSRISGRYAPGPTVMELEFILANFDPILLAAKEVMEEISTTLGVHTFLCRMYQDRAVNVYSTRPENSSEMPLRPGRRLPVFRGAQARIILAHLDRRRQRRIFERAEGDAGRDAIGADWASFSTALQKNRRDGYYLSRGEISEGLVGVATPVFDENNEIMGAISLSYPTLSPPPVTEAQLIKLAKKAAKDITLRVAELADGKKNLDAAE</sequence>
<dbReference type="PROSITE" id="PS51078">
    <property type="entry name" value="ICLR_ED"/>
    <property type="match status" value="1"/>
</dbReference>
<dbReference type="InterPro" id="IPR036388">
    <property type="entry name" value="WH-like_DNA-bd_sf"/>
</dbReference>
<dbReference type="PANTHER" id="PTHR30136">
    <property type="entry name" value="HELIX-TURN-HELIX TRANSCRIPTIONAL REGULATOR, ICLR FAMILY"/>
    <property type="match status" value="1"/>
</dbReference>
<proteinExistence type="predicted"/>
<evidence type="ECO:0000256" key="2">
    <source>
        <dbReference type="ARBA" id="ARBA00023125"/>
    </source>
</evidence>
<dbReference type="InterPro" id="IPR014757">
    <property type="entry name" value="Tscrpt_reg_IclR_C"/>
</dbReference>
<evidence type="ECO:0000256" key="1">
    <source>
        <dbReference type="ARBA" id="ARBA00023015"/>
    </source>
</evidence>
<protein>
    <submittedName>
        <fullName evidence="6">IclR family transcriptional regulator</fullName>
    </submittedName>
</protein>
<comment type="caution">
    <text evidence="6">The sequence shown here is derived from an EMBL/GenBank/DDBJ whole genome shotgun (WGS) entry which is preliminary data.</text>
</comment>
<dbReference type="RefSeq" id="WP_158446488.1">
    <property type="nucleotide sequence ID" value="NZ_JAOAOS010000001.1"/>
</dbReference>
<keyword evidence="3" id="KW-0804">Transcription</keyword>
<name>A0ABW0F0J3_9HYPH</name>
<dbReference type="EMBL" id="JBHSLI010000001">
    <property type="protein sequence ID" value="MFC5292368.1"/>
    <property type="molecule type" value="Genomic_DNA"/>
</dbReference>
<feature type="domain" description="HTH iclR-type" evidence="4">
    <location>
        <begin position="10"/>
        <end position="70"/>
    </location>
</feature>
<keyword evidence="7" id="KW-1185">Reference proteome</keyword>
<organism evidence="6 7">
    <name type="scientific">Bosea minatitlanensis</name>
    <dbReference type="NCBI Taxonomy" id="128782"/>
    <lineage>
        <taxon>Bacteria</taxon>
        <taxon>Pseudomonadati</taxon>
        <taxon>Pseudomonadota</taxon>
        <taxon>Alphaproteobacteria</taxon>
        <taxon>Hyphomicrobiales</taxon>
        <taxon>Boseaceae</taxon>
        <taxon>Bosea</taxon>
    </lineage>
</organism>
<evidence type="ECO:0000256" key="3">
    <source>
        <dbReference type="ARBA" id="ARBA00023163"/>
    </source>
</evidence>
<dbReference type="SUPFAM" id="SSF46785">
    <property type="entry name" value="Winged helix' DNA-binding domain"/>
    <property type="match status" value="1"/>
</dbReference>
<dbReference type="InterPro" id="IPR029016">
    <property type="entry name" value="GAF-like_dom_sf"/>
</dbReference>
<dbReference type="SUPFAM" id="SSF55781">
    <property type="entry name" value="GAF domain-like"/>
    <property type="match status" value="1"/>
</dbReference>
<evidence type="ECO:0000259" key="4">
    <source>
        <dbReference type="PROSITE" id="PS51077"/>
    </source>
</evidence>
<dbReference type="PROSITE" id="PS51077">
    <property type="entry name" value="HTH_ICLR"/>
    <property type="match status" value="1"/>
</dbReference>
<dbReference type="SMART" id="SM00346">
    <property type="entry name" value="HTH_ICLR"/>
    <property type="match status" value="1"/>
</dbReference>
<feature type="domain" description="IclR-ED" evidence="5">
    <location>
        <begin position="71"/>
        <end position="254"/>
    </location>
</feature>
<dbReference type="PANTHER" id="PTHR30136:SF24">
    <property type="entry name" value="HTH-TYPE TRANSCRIPTIONAL REPRESSOR ALLR"/>
    <property type="match status" value="1"/>
</dbReference>
<evidence type="ECO:0000259" key="5">
    <source>
        <dbReference type="PROSITE" id="PS51078"/>
    </source>
</evidence>
<dbReference type="Gene3D" id="3.30.450.40">
    <property type="match status" value="1"/>
</dbReference>